<protein>
    <recommendedName>
        <fullName evidence="3">Ankyrin repeat protein</fullName>
    </recommendedName>
</protein>
<dbReference type="Proteomes" id="UP001365542">
    <property type="component" value="Unassembled WGS sequence"/>
</dbReference>
<dbReference type="AlphaFoldDB" id="A0AAV9WUG2"/>
<organism evidence="1 2">
    <name type="scientific">Orbilia ellipsospora</name>
    <dbReference type="NCBI Taxonomy" id="2528407"/>
    <lineage>
        <taxon>Eukaryota</taxon>
        <taxon>Fungi</taxon>
        <taxon>Dikarya</taxon>
        <taxon>Ascomycota</taxon>
        <taxon>Pezizomycotina</taxon>
        <taxon>Orbiliomycetes</taxon>
        <taxon>Orbiliales</taxon>
        <taxon>Orbiliaceae</taxon>
        <taxon>Orbilia</taxon>
    </lineage>
</organism>
<dbReference type="SUPFAM" id="SSF48403">
    <property type="entry name" value="Ankyrin repeat"/>
    <property type="match status" value="1"/>
</dbReference>
<evidence type="ECO:0008006" key="3">
    <source>
        <dbReference type="Google" id="ProtNLM"/>
    </source>
</evidence>
<dbReference type="Gene3D" id="1.25.40.20">
    <property type="entry name" value="Ankyrin repeat-containing domain"/>
    <property type="match status" value="1"/>
</dbReference>
<gene>
    <name evidence="1" type="ORF">TWF694_005361</name>
</gene>
<name>A0AAV9WUG2_9PEZI</name>
<evidence type="ECO:0000313" key="2">
    <source>
        <dbReference type="Proteomes" id="UP001365542"/>
    </source>
</evidence>
<evidence type="ECO:0000313" key="1">
    <source>
        <dbReference type="EMBL" id="KAK6525215.1"/>
    </source>
</evidence>
<reference evidence="1 2" key="1">
    <citation type="submission" date="2019-10" db="EMBL/GenBank/DDBJ databases">
        <authorList>
            <person name="Palmer J.M."/>
        </authorList>
    </citation>
    <scope>NUCLEOTIDE SEQUENCE [LARGE SCALE GENOMIC DNA]</scope>
    <source>
        <strain evidence="1 2">TWF694</strain>
    </source>
</reference>
<dbReference type="InterPro" id="IPR036770">
    <property type="entry name" value="Ankyrin_rpt-contain_sf"/>
</dbReference>
<accession>A0AAV9WUG2</accession>
<dbReference type="EMBL" id="JAVHJO010000017">
    <property type="protein sequence ID" value="KAK6525215.1"/>
    <property type="molecule type" value="Genomic_DNA"/>
</dbReference>
<comment type="caution">
    <text evidence="1">The sequence shown here is derived from an EMBL/GenBank/DDBJ whole genome shotgun (WGS) entry which is preliminary data.</text>
</comment>
<keyword evidence="2" id="KW-1185">Reference proteome</keyword>
<sequence>MGLNTVPGLISDYKSPSDIHRFLNQKDFGRVIKQATRDLQEDMASIYITQNCQEQLEIQLLVYTACVQPDLVEYVIQTLIEISPGLVEERFVSAIDSILFFPPREYYSLFNSNPNTGPKPLARSHIARVLERFLKFSPRINDTMFWQFSIWRDLVWNRALSTPLLDILIDAGADINMHLSDRFESFIRDEGWLFLPYRKEFMFPFPAKPIDVAFALSDPTVFCHLLPKISNTNDLICCIKSYAGDENAVDTEFTQAVRIVDISRIKKYWNWRIQTLNTAFTSALRVADLKSIKRLMLKHQHQPVMLSWVRLVCQSIAKESPNPALYDCVIKILRSLQISGYTFRQIPRFLEPDCEEKYSSSLLSTMESQRIELLNLIITLGVGPPPNFFSTSMDPDSEATLQRIRVYMVSNAAKISLDVLKFLVQKGFSINEFYRNPIGSEVMSPVQCALVIGNMDILTYLLQQGANIYAPCDFSPSAIAYSISLGRLDALALFLEVEPRCYSIALEAAKNTAYDYIKNFLSDWKPPPIVEDWMDSDPHNNIVGTMELFAP</sequence>
<proteinExistence type="predicted"/>